<reference evidence="2" key="1">
    <citation type="submission" date="2019-08" db="EMBL/GenBank/DDBJ databases">
        <authorList>
            <person name="Kucharzyk K."/>
            <person name="Murdoch R.W."/>
            <person name="Higgins S."/>
            <person name="Loffler F."/>
        </authorList>
    </citation>
    <scope>NUCLEOTIDE SEQUENCE</scope>
</reference>
<dbReference type="InterPro" id="IPR035398">
    <property type="entry name" value="Bac_rhamnosid_C"/>
</dbReference>
<comment type="caution">
    <text evidence="2">The sequence shown here is derived from an EMBL/GenBank/DDBJ whole genome shotgun (WGS) entry which is preliminary data.</text>
</comment>
<evidence type="ECO:0000259" key="1">
    <source>
        <dbReference type="Pfam" id="PF17390"/>
    </source>
</evidence>
<proteinExistence type="predicted"/>
<dbReference type="AlphaFoldDB" id="A0A645CFI4"/>
<dbReference type="EMBL" id="VSSQ01026813">
    <property type="protein sequence ID" value="MPM75717.1"/>
    <property type="molecule type" value="Genomic_DNA"/>
</dbReference>
<dbReference type="Gene3D" id="2.60.420.10">
    <property type="entry name" value="Maltose phosphorylase, domain 3"/>
    <property type="match status" value="1"/>
</dbReference>
<sequence>MEIAVFLPAGLLGLEPVTDGWERFSLKPAPGVLARIAVTVPTPRGEIEIVQAGDELSLRLPPGVTAVCNGHELQGESIVVAALSVE</sequence>
<dbReference type="Pfam" id="PF17390">
    <property type="entry name" value="Bac_rhamnosid_C"/>
    <property type="match status" value="1"/>
</dbReference>
<protein>
    <recommendedName>
        <fullName evidence="1">Alpha-L-rhamnosidase C-terminal domain-containing protein</fullName>
    </recommendedName>
</protein>
<evidence type="ECO:0000313" key="2">
    <source>
        <dbReference type="EMBL" id="MPM75717.1"/>
    </source>
</evidence>
<name>A0A645CFI4_9ZZZZ</name>
<organism evidence="2">
    <name type="scientific">bioreactor metagenome</name>
    <dbReference type="NCBI Taxonomy" id="1076179"/>
    <lineage>
        <taxon>unclassified sequences</taxon>
        <taxon>metagenomes</taxon>
        <taxon>ecological metagenomes</taxon>
    </lineage>
</organism>
<feature type="domain" description="Alpha-L-rhamnosidase C-terminal" evidence="1">
    <location>
        <begin position="13"/>
        <end position="66"/>
    </location>
</feature>
<gene>
    <name evidence="2" type="ORF">SDC9_122711</name>
</gene>
<accession>A0A645CFI4</accession>